<keyword evidence="7" id="KW-0378">Hydrolase</keyword>
<keyword evidence="6 14" id="KW-0732">Signal</keyword>
<dbReference type="Proteomes" id="UP000253868">
    <property type="component" value="Chromosome"/>
</dbReference>
<evidence type="ECO:0000256" key="8">
    <source>
        <dbReference type="ARBA" id="ARBA00023136"/>
    </source>
</evidence>
<evidence type="ECO:0000256" key="12">
    <source>
        <dbReference type="ARBA" id="ARBA00043691"/>
    </source>
</evidence>
<comment type="catalytic activity">
    <reaction evidence="12">
        <text>1D-myo-inositol hexakisphosphate + H2O = 1D-myo-inositol 1,2,4,5,6-pentakisphosphate + phosphate</text>
        <dbReference type="Rhea" id="RHEA:16989"/>
        <dbReference type="ChEBI" id="CHEBI:15377"/>
        <dbReference type="ChEBI" id="CHEBI:43474"/>
        <dbReference type="ChEBI" id="CHEBI:57798"/>
        <dbReference type="ChEBI" id="CHEBI:58130"/>
        <dbReference type="EC" id="3.1.3.62"/>
    </reaction>
    <physiologicalReaction direction="left-to-right" evidence="12">
        <dbReference type="Rhea" id="RHEA:16990"/>
    </physiologicalReaction>
</comment>
<gene>
    <name evidence="15" type="ORF">DVK44_11425</name>
</gene>
<dbReference type="SUPFAM" id="SSF53254">
    <property type="entry name" value="Phosphoglycerate mutase-like"/>
    <property type="match status" value="1"/>
</dbReference>
<accession>A0A345I0Q0</accession>
<evidence type="ECO:0000313" key="16">
    <source>
        <dbReference type="Proteomes" id="UP000253868"/>
    </source>
</evidence>
<protein>
    <recommendedName>
        <fullName evidence="5">Multiple inositol polyphosphate phosphatase 1</fullName>
        <ecNumber evidence="4">3.1.3.62</ecNumber>
        <ecNumber evidence="3">3.1.3.80</ecNumber>
    </recommendedName>
    <alternativeName>
        <fullName evidence="9">2,3-bisphosphoglycerate 3-phosphatase</fullName>
    </alternativeName>
</protein>
<reference evidence="16" key="1">
    <citation type="submission" date="2018-07" db="EMBL/GenBank/DDBJ databases">
        <authorList>
            <person name="Zhao J."/>
        </authorList>
    </citation>
    <scope>NUCLEOTIDE SEQUENCE [LARGE SCALE GENOMIC DNA]</scope>
    <source>
        <strain evidence="16">GSSD-12</strain>
    </source>
</reference>
<evidence type="ECO:0000256" key="1">
    <source>
        <dbReference type="ARBA" id="ARBA00004370"/>
    </source>
</evidence>
<evidence type="ECO:0000256" key="11">
    <source>
        <dbReference type="ARBA" id="ARBA00043671"/>
    </source>
</evidence>
<organism evidence="15 16">
    <name type="scientific">Streptomyces paludis</name>
    <dbReference type="NCBI Taxonomy" id="2282738"/>
    <lineage>
        <taxon>Bacteria</taxon>
        <taxon>Bacillati</taxon>
        <taxon>Actinomycetota</taxon>
        <taxon>Actinomycetes</taxon>
        <taxon>Kitasatosporales</taxon>
        <taxon>Streptomycetaceae</taxon>
        <taxon>Streptomyces</taxon>
    </lineage>
</organism>
<dbReference type="KEGG" id="spad:DVK44_11425"/>
<evidence type="ECO:0000313" key="15">
    <source>
        <dbReference type="EMBL" id="AXG82524.1"/>
    </source>
</evidence>
<evidence type="ECO:0000256" key="4">
    <source>
        <dbReference type="ARBA" id="ARBA00013040"/>
    </source>
</evidence>
<dbReference type="EC" id="3.1.3.62" evidence="4"/>
<comment type="catalytic activity">
    <reaction evidence="11">
        <text>1D-myo-inositol 1,2,4,5,6-pentakisphosphate + H2O = 1D-myo-inositol 1,2,5,6-tetrakisphosphate + phosphate</text>
        <dbReference type="Rhea" id="RHEA:77115"/>
        <dbReference type="ChEBI" id="CHEBI:15377"/>
        <dbReference type="ChEBI" id="CHEBI:43474"/>
        <dbReference type="ChEBI" id="CHEBI:57798"/>
        <dbReference type="ChEBI" id="CHEBI:195535"/>
        <dbReference type="EC" id="3.1.3.62"/>
    </reaction>
    <physiologicalReaction direction="left-to-right" evidence="11">
        <dbReference type="Rhea" id="RHEA:77116"/>
    </physiologicalReaction>
</comment>
<evidence type="ECO:0000256" key="14">
    <source>
        <dbReference type="SAM" id="SignalP"/>
    </source>
</evidence>
<dbReference type="Gene3D" id="3.40.50.1240">
    <property type="entry name" value="Phosphoglycerate mutase-like"/>
    <property type="match status" value="1"/>
</dbReference>
<evidence type="ECO:0000256" key="7">
    <source>
        <dbReference type="ARBA" id="ARBA00022801"/>
    </source>
</evidence>
<dbReference type="OrthoDB" id="9770871at2"/>
<dbReference type="CDD" id="cd07061">
    <property type="entry name" value="HP_HAP_like"/>
    <property type="match status" value="1"/>
</dbReference>
<comment type="catalytic activity">
    <reaction evidence="13">
        <text>(2R)-2,3-bisphosphoglycerate + H2O = (2R)-2-phosphoglycerate + phosphate</text>
        <dbReference type="Rhea" id="RHEA:27381"/>
        <dbReference type="ChEBI" id="CHEBI:15377"/>
        <dbReference type="ChEBI" id="CHEBI:43474"/>
        <dbReference type="ChEBI" id="CHEBI:58248"/>
        <dbReference type="ChEBI" id="CHEBI:58289"/>
        <dbReference type="EC" id="3.1.3.80"/>
    </reaction>
    <physiologicalReaction direction="left-to-right" evidence="13">
        <dbReference type="Rhea" id="RHEA:27382"/>
    </physiologicalReaction>
</comment>
<sequence length="448" mass="48451">MMRRATATATVPAIALALVALLPGGVATAHGGGETLYATKTPYRPQQDARTYQRVPAGFVPVFTENVSRHGSRAATSGEDGELVLALLAKAGADGALTSAGKAFGAEVQGLLDAMAKVGYGELSGRGKQELRDTAARLRKRLPALFGAMPAKNERIDVVSSGKGRAVDSGTEFTKALVAADPALGPLVGPARTDADLLYFHKSAGGAAYRDYLANDQRLAATLKKIREQPRTDAAARSMLRKLFSASFVNRMTAADRVAAAEAVYSLYAIAPSMSAEGDWHMDRYIDSRDASWFGYLDDAESFYEAGPGFNDSDITYRMADVLLDDLFRQVEAKKAGTSEFGAVLRFTHAEEIMPLAALMKLPGSERPASPSRPYTYADNVWRGSSVAPMASNIQWDVFRKGSTYLVRMLYNEKETAFKAGCRPVSRGSFFYNLDELERCFDRAKAAR</sequence>
<comment type="catalytic activity">
    <reaction evidence="10">
        <text>1D-myo-inositol 1,2,5,6-tetrakisphosphate + H2O = 1D-myo-inositol 1,2,6-trisphosphate + phosphate</text>
        <dbReference type="Rhea" id="RHEA:77119"/>
        <dbReference type="ChEBI" id="CHEBI:15377"/>
        <dbReference type="ChEBI" id="CHEBI:43474"/>
        <dbReference type="ChEBI" id="CHEBI:195535"/>
        <dbReference type="ChEBI" id="CHEBI:195537"/>
        <dbReference type="EC" id="3.1.3.62"/>
    </reaction>
    <physiologicalReaction direction="left-to-right" evidence="10">
        <dbReference type="Rhea" id="RHEA:77120"/>
    </physiologicalReaction>
</comment>
<dbReference type="PANTHER" id="PTHR20963:SF8">
    <property type="entry name" value="MULTIPLE INOSITOL POLYPHOSPHATE PHOSPHATASE 1"/>
    <property type="match status" value="1"/>
</dbReference>
<dbReference type="PANTHER" id="PTHR20963">
    <property type="entry name" value="MULTIPLE INOSITOL POLYPHOSPHATE PHOSPHATASE-RELATED"/>
    <property type="match status" value="1"/>
</dbReference>
<dbReference type="GO" id="GO:0034417">
    <property type="term" value="F:bisphosphoglycerate 3-phosphatase activity"/>
    <property type="evidence" value="ECO:0007669"/>
    <property type="project" value="UniProtKB-EC"/>
</dbReference>
<dbReference type="GO" id="GO:0052745">
    <property type="term" value="F:inositol phosphate phosphatase activity"/>
    <property type="evidence" value="ECO:0007669"/>
    <property type="project" value="TreeGrafter"/>
</dbReference>
<evidence type="ECO:0000256" key="2">
    <source>
        <dbReference type="ARBA" id="ARBA00008422"/>
    </source>
</evidence>
<dbReference type="EMBL" id="CP031194">
    <property type="protein sequence ID" value="AXG82524.1"/>
    <property type="molecule type" value="Genomic_DNA"/>
</dbReference>
<evidence type="ECO:0000256" key="10">
    <source>
        <dbReference type="ARBA" id="ARBA00043668"/>
    </source>
</evidence>
<keyword evidence="8" id="KW-0472">Membrane</keyword>
<evidence type="ECO:0000256" key="5">
    <source>
        <dbReference type="ARBA" id="ARBA00018097"/>
    </source>
</evidence>
<comment type="subcellular location">
    <subcellularLocation>
        <location evidence="1">Membrane</location>
    </subcellularLocation>
</comment>
<feature type="chain" id="PRO_5016822952" description="Multiple inositol polyphosphate phosphatase 1" evidence="14">
    <location>
        <begin position="30"/>
        <end position="448"/>
    </location>
</feature>
<dbReference type="Pfam" id="PF00328">
    <property type="entry name" value="His_Phos_2"/>
    <property type="match status" value="1"/>
</dbReference>
<dbReference type="InterPro" id="IPR000560">
    <property type="entry name" value="His_Pase_clade-2"/>
</dbReference>
<evidence type="ECO:0000256" key="6">
    <source>
        <dbReference type="ARBA" id="ARBA00022729"/>
    </source>
</evidence>
<evidence type="ECO:0000256" key="13">
    <source>
        <dbReference type="ARBA" id="ARBA00043832"/>
    </source>
</evidence>
<dbReference type="GO" id="GO:0003993">
    <property type="term" value="F:acid phosphatase activity"/>
    <property type="evidence" value="ECO:0007669"/>
    <property type="project" value="TreeGrafter"/>
</dbReference>
<comment type="similarity">
    <text evidence="2">Belongs to the histidine acid phosphatase family. MINPP1 subfamily.</text>
</comment>
<name>A0A345I0Q0_9ACTN</name>
<proteinExistence type="inferred from homology"/>
<keyword evidence="16" id="KW-1185">Reference proteome</keyword>
<feature type="signal peptide" evidence="14">
    <location>
        <begin position="1"/>
        <end position="29"/>
    </location>
</feature>
<dbReference type="EC" id="3.1.3.80" evidence="3"/>
<dbReference type="AlphaFoldDB" id="A0A345I0Q0"/>
<dbReference type="InterPro" id="IPR029033">
    <property type="entry name" value="His_PPase_superfam"/>
</dbReference>
<evidence type="ECO:0000256" key="9">
    <source>
        <dbReference type="ARBA" id="ARBA00031642"/>
    </source>
</evidence>
<dbReference type="GO" id="GO:0016020">
    <property type="term" value="C:membrane"/>
    <property type="evidence" value="ECO:0007669"/>
    <property type="project" value="UniProtKB-SubCell"/>
</dbReference>
<evidence type="ECO:0000256" key="3">
    <source>
        <dbReference type="ARBA" id="ARBA00012976"/>
    </source>
</evidence>